<dbReference type="EC" id="2.7.13.3" evidence="2"/>
<evidence type="ECO:0000256" key="2">
    <source>
        <dbReference type="ARBA" id="ARBA00012438"/>
    </source>
</evidence>
<dbReference type="SMART" id="SM00387">
    <property type="entry name" value="HATPase_c"/>
    <property type="match status" value="1"/>
</dbReference>
<keyword evidence="6" id="KW-0902">Two-component regulatory system</keyword>
<evidence type="ECO:0000313" key="8">
    <source>
        <dbReference type="EMBL" id="EFO81224.1"/>
    </source>
</evidence>
<organism evidence="8 9">
    <name type="scientific">Oscillochloris trichoides DG-6</name>
    <dbReference type="NCBI Taxonomy" id="765420"/>
    <lineage>
        <taxon>Bacteria</taxon>
        <taxon>Bacillati</taxon>
        <taxon>Chloroflexota</taxon>
        <taxon>Chloroflexia</taxon>
        <taxon>Chloroflexales</taxon>
        <taxon>Chloroflexineae</taxon>
        <taxon>Oscillochloridaceae</taxon>
        <taxon>Oscillochloris</taxon>
    </lineage>
</organism>
<dbReference type="GO" id="GO:0000155">
    <property type="term" value="F:phosphorelay sensor kinase activity"/>
    <property type="evidence" value="ECO:0007669"/>
    <property type="project" value="InterPro"/>
</dbReference>
<evidence type="ECO:0000256" key="3">
    <source>
        <dbReference type="ARBA" id="ARBA00022553"/>
    </source>
</evidence>
<evidence type="ECO:0000313" key="9">
    <source>
        <dbReference type="Proteomes" id="UP000054010"/>
    </source>
</evidence>
<dbReference type="SUPFAM" id="SSF47384">
    <property type="entry name" value="Homodimeric domain of signal transducing histidine kinase"/>
    <property type="match status" value="1"/>
</dbReference>
<dbReference type="AlphaFoldDB" id="E1IC34"/>
<dbReference type="InterPro" id="IPR003661">
    <property type="entry name" value="HisK_dim/P_dom"/>
</dbReference>
<dbReference type="EMBL" id="ADVR01000019">
    <property type="protein sequence ID" value="EFO81224.1"/>
    <property type="molecule type" value="Genomic_DNA"/>
</dbReference>
<gene>
    <name evidence="8" type="ORF">OSCT_0885</name>
</gene>
<keyword evidence="3" id="KW-0597">Phosphoprotein</keyword>
<dbReference type="Gene3D" id="3.30.565.10">
    <property type="entry name" value="Histidine kinase-like ATPase, C-terminal domain"/>
    <property type="match status" value="1"/>
</dbReference>
<keyword evidence="9" id="KW-1185">Reference proteome</keyword>
<dbReference type="InterPro" id="IPR036097">
    <property type="entry name" value="HisK_dim/P_sf"/>
</dbReference>
<reference evidence="8 9" key="1">
    <citation type="journal article" date="2011" name="J. Bacteriol.">
        <title>Draft genome sequence of the anoxygenic filamentous phototrophic bacterium Oscillochloris trichoides subsp. DG-6.</title>
        <authorList>
            <person name="Kuznetsov B.B."/>
            <person name="Ivanovsky R.N."/>
            <person name="Keppen O.I."/>
            <person name="Sukhacheva M.V."/>
            <person name="Bumazhkin B.K."/>
            <person name="Patutina E.O."/>
            <person name="Beletsky A.V."/>
            <person name="Mardanov A.V."/>
            <person name="Baslerov R.V."/>
            <person name="Panteleeva A.N."/>
            <person name="Kolganova T.V."/>
            <person name="Ravin N.V."/>
            <person name="Skryabin K.G."/>
        </authorList>
    </citation>
    <scope>NUCLEOTIDE SEQUENCE [LARGE SCALE GENOMIC DNA]</scope>
    <source>
        <strain evidence="8 9">DG-6</strain>
    </source>
</reference>
<dbReference type="InterPro" id="IPR005467">
    <property type="entry name" value="His_kinase_dom"/>
</dbReference>
<dbReference type="InterPro" id="IPR036890">
    <property type="entry name" value="HATPase_C_sf"/>
</dbReference>
<dbReference type="PANTHER" id="PTHR43547:SF2">
    <property type="entry name" value="HYBRID SIGNAL TRANSDUCTION HISTIDINE KINASE C"/>
    <property type="match status" value="1"/>
</dbReference>
<dbReference type="CDD" id="cd00075">
    <property type="entry name" value="HATPase"/>
    <property type="match status" value="1"/>
</dbReference>
<dbReference type="SMART" id="SM00388">
    <property type="entry name" value="HisKA"/>
    <property type="match status" value="1"/>
</dbReference>
<proteinExistence type="predicted"/>
<dbReference type="Pfam" id="PF00512">
    <property type="entry name" value="HisKA"/>
    <property type="match status" value="1"/>
</dbReference>
<comment type="catalytic activity">
    <reaction evidence="1">
        <text>ATP + protein L-histidine = ADP + protein N-phospho-L-histidine.</text>
        <dbReference type="EC" id="2.7.13.3"/>
    </reaction>
</comment>
<accession>E1IC34</accession>
<dbReference type="Gene3D" id="1.10.287.130">
    <property type="match status" value="1"/>
</dbReference>
<dbReference type="FunFam" id="3.30.565.10:FF:000006">
    <property type="entry name" value="Sensor histidine kinase WalK"/>
    <property type="match status" value="1"/>
</dbReference>
<evidence type="ECO:0000256" key="4">
    <source>
        <dbReference type="ARBA" id="ARBA00022679"/>
    </source>
</evidence>
<evidence type="ECO:0000256" key="1">
    <source>
        <dbReference type="ARBA" id="ARBA00000085"/>
    </source>
</evidence>
<dbReference type="STRING" id="765420.OSCT_0885"/>
<evidence type="ECO:0000256" key="5">
    <source>
        <dbReference type="ARBA" id="ARBA00022777"/>
    </source>
</evidence>
<dbReference type="CDD" id="cd00082">
    <property type="entry name" value="HisKA"/>
    <property type="match status" value="1"/>
</dbReference>
<dbReference type="eggNOG" id="COG2205">
    <property type="taxonomic scope" value="Bacteria"/>
</dbReference>
<dbReference type="HOGENOM" id="CLU_661735_0_0_0"/>
<evidence type="ECO:0000256" key="6">
    <source>
        <dbReference type="ARBA" id="ARBA00023012"/>
    </source>
</evidence>
<dbReference type="OrthoDB" id="9792991at2"/>
<dbReference type="PRINTS" id="PR00344">
    <property type="entry name" value="BCTRLSENSOR"/>
</dbReference>
<protein>
    <recommendedName>
        <fullName evidence="2">histidine kinase</fullName>
        <ecNumber evidence="2">2.7.13.3</ecNumber>
    </recommendedName>
</protein>
<keyword evidence="4" id="KW-0808">Transferase</keyword>
<feature type="domain" description="Histidine kinase" evidence="7">
    <location>
        <begin position="194"/>
        <end position="408"/>
    </location>
</feature>
<evidence type="ECO:0000259" key="7">
    <source>
        <dbReference type="PROSITE" id="PS50109"/>
    </source>
</evidence>
<dbReference type="Pfam" id="PF02518">
    <property type="entry name" value="HATPase_c"/>
    <property type="match status" value="1"/>
</dbReference>
<dbReference type="PANTHER" id="PTHR43547">
    <property type="entry name" value="TWO-COMPONENT HISTIDINE KINASE"/>
    <property type="match status" value="1"/>
</dbReference>
<dbReference type="InterPro" id="IPR003594">
    <property type="entry name" value="HATPase_dom"/>
</dbReference>
<keyword evidence="5 8" id="KW-0418">Kinase</keyword>
<name>E1IC34_9CHLR</name>
<sequence>MALPISELMGRVRQAAQGGISGYYTCATLVHLTQSLYRIILRDTPDGIWVIGHHHADWVHLAMEDVAASVQRIELVASHDPASGCGIIGIGASCGFIVVAIPSEAAQDDANLRLYDVAWSCHPEVLRSLDEVLRGVIDAPVFPRLYHLHVPEATFLLQLSGELLADSTYQQQRLAYINLSLRERIRSHEDQTHMIIHDMRTPLHTLQISIKTLQRFASEVQGELLEVARETTNYLLNMTETMLDVARLETSRWRLNLQPVVMHELIHKVCAPLELAARPDQAPIHHAVEPDLPLIWIDRTLLQRVLLNLISNAIRYTPANGSIHVEVRRQSATELAIHVHDTGQGIHPDAIPHIFERYYQATQRDARRGNGLGLYFCRLAVEAHGGSITVQSMPDAGSQFVISLPLRIEPEEI</sequence>
<dbReference type="Proteomes" id="UP000054010">
    <property type="component" value="Unassembled WGS sequence"/>
</dbReference>
<dbReference type="PROSITE" id="PS50109">
    <property type="entry name" value="HIS_KIN"/>
    <property type="match status" value="1"/>
</dbReference>
<dbReference type="SUPFAM" id="SSF55874">
    <property type="entry name" value="ATPase domain of HSP90 chaperone/DNA topoisomerase II/histidine kinase"/>
    <property type="match status" value="1"/>
</dbReference>
<dbReference type="InterPro" id="IPR004358">
    <property type="entry name" value="Sig_transdc_His_kin-like_C"/>
</dbReference>
<comment type="caution">
    <text evidence="8">The sequence shown here is derived from an EMBL/GenBank/DDBJ whole genome shotgun (WGS) entry which is preliminary data.</text>
</comment>